<dbReference type="OrthoDB" id="174098at2157"/>
<sequence length="100" mass="11581">MIESYDRVFETLANEQRRRILFALLSEPLNLDSPPDGFESREIAALERHHVHLPKLVDCGFVRWGPGARVVEEGPQFEEIEPLLELLAEYQPRLAVSRDR</sequence>
<dbReference type="Gene3D" id="1.10.10.10">
    <property type="entry name" value="Winged helix-like DNA-binding domain superfamily/Winged helix DNA-binding domain"/>
    <property type="match status" value="1"/>
</dbReference>
<proteinExistence type="predicted"/>
<evidence type="ECO:0008006" key="3">
    <source>
        <dbReference type="Google" id="ProtNLM"/>
    </source>
</evidence>
<evidence type="ECO:0000313" key="2">
    <source>
        <dbReference type="Proteomes" id="UP000011531"/>
    </source>
</evidence>
<keyword evidence="2" id="KW-1185">Reference proteome</keyword>
<dbReference type="EMBL" id="AOIA01000031">
    <property type="protein sequence ID" value="ELY64796.1"/>
    <property type="molecule type" value="Genomic_DNA"/>
</dbReference>
<dbReference type="InterPro" id="IPR036388">
    <property type="entry name" value="WH-like_DNA-bd_sf"/>
</dbReference>
<comment type="caution">
    <text evidence="1">The sequence shown here is derived from an EMBL/GenBank/DDBJ whole genome shotgun (WGS) entry which is preliminary data.</text>
</comment>
<gene>
    <name evidence="1" type="ORF">C492_04670</name>
</gene>
<organism evidence="1 2">
    <name type="scientific">Natronococcus jeotgali DSM 18795</name>
    <dbReference type="NCBI Taxonomy" id="1227498"/>
    <lineage>
        <taxon>Archaea</taxon>
        <taxon>Methanobacteriati</taxon>
        <taxon>Methanobacteriota</taxon>
        <taxon>Stenosarchaea group</taxon>
        <taxon>Halobacteria</taxon>
        <taxon>Halobacteriales</taxon>
        <taxon>Natrialbaceae</taxon>
        <taxon>Natronococcus</taxon>
    </lineage>
</organism>
<evidence type="ECO:0000313" key="1">
    <source>
        <dbReference type="EMBL" id="ELY64796.1"/>
    </source>
</evidence>
<reference evidence="1 2" key="1">
    <citation type="journal article" date="2014" name="PLoS Genet.">
        <title>Phylogenetically driven sequencing of extremely halophilic archaea reveals strategies for static and dynamic osmo-response.</title>
        <authorList>
            <person name="Becker E.A."/>
            <person name="Seitzer P.M."/>
            <person name="Tritt A."/>
            <person name="Larsen D."/>
            <person name="Krusor M."/>
            <person name="Yao A.I."/>
            <person name="Wu D."/>
            <person name="Madern D."/>
            <person name="Eisen J.A."/>
            <person name="Darling A.E."/>
            <person name="Facciotti M.T."/>
        </authorList>
    </citation>
    <scope>NUCLEOTIDE SEQUENCE [LARGE SCALE GENOMIC DNA]</scope>
    <source>
        <strain evidence="1 2">DSM 18795</strain>
    </source>
</reference>
<dbReference type="AlphaFoldDB" id="L9XTR7"/>
<dbReference type="Proteomes" id="UP000011531">
    <property type="component" value="Unassembled WGS sequence"/>
</dbReference>
<name>L9XTR7_9EURY</name>
<dbReference type="STRING" id="1227498.C492_04670"/>
<dbReference type="RefSeq" id="WP_008420899.1">
    <property type="nucleotide sequence ID" value="NZ_AOIA01000031.1"/>
</dbReference>
<accession>L9XTR7</accession>
<protein>
    <recommendedName>
        <fullName evidence="3">ArsR family transcriptional regulator</fullName>
    </recommendedName>
</protein>